<dbReference type="AlphaFoldDB" id="A0A4P6F0U1"/>
<sequence length="64" mass="6860">MNEITLHELEGESTELLPERETLFFNRANWAGIYASNSSLALNAASLFSTAASSAVQTIVVSQG</sequence>
<dbReference type="EMBL" id="CP035493">
    <property type="protein sequence ID" value="QAY69082.1"/>
    <property type="molecule type" value="Genomic_DNA"/>
</dbReference>
<proteinExistence type="predicted"/>
<dbReference type="KEGG" id="xya:ET471_02665"/>
<keyword evidence="2" id="KW-1185">Reference proteome</keyword>
<accession>A0A4P6F0U1</accession>
<name>A0A4P6F0U1_9MICO</name>
<dbReference type="Proteomes" id="UP000292118">
    <property type="component" value="Chromosome"/>
</dbReference>
<gene>
    <name evidence="1" type="ORF">ET471_02665</name>
</gene>
<dbReference type="RefSeq" id="WP_129186482.1">
    <property type="nucleotide sequence ID" value="NZ_CP035493.1"/>
</dbReference>
<protein>
    <submittedName>
        <fullName evidence="1">Uncharacterized protein</fullName>
    </submittedName>
</protein>
<evidence type="ECO:0000313" key="1">
    <source>
        <dbReference type="EMBL" id="QAY69082.1"/>
    </source>
</evidence>
<reference evidence="1 2" key="1">
    <citation type="submission" date="2019-01" db="EMBL/GenBank/DDBJ databases">
        <title>Genome sequencing of strain FW10M-9.</title>
        <authorList>
            <person name="Heo J."/>
            <person name="Kim S.-J."/>
            <person name="Kim J.-S."/>
            <person name="Hong S.-B."/>
            <person name="Kwon S.-W."/>
        </authorList>
    </citation>
    <scope>NUCLEOTIDE SEQUENCE [LARGE SCALE GENOMIC DNA]</scope>
    <source>
        <strain evidence="1 2">FW10M-9</strain>
    </source>
</reference>
<dbReference type="OrthoDB" id="4965422at2"/>
<organism evidence="1 2">
    <name type="scientific">Xylanimonas protaetiae</name>
    <dbReference type="NCBI Taxonomy" id="2509457"/>
    <lineage>
        <taxon>Bacteria</taxon>
        <taxon>Bacillati</taxon>
        <taxon>Actinomycetota</taxon>
        <taxon>Actinomycetes</taxon>
        <taxon>Micrococcales</taxon>
        <taxon>Promicromonosporaceae</taxon>
        <taxon>Xylanimonas</taxon>
    </lineage>
</organism>
<evidence type="ECO:0000313" key="2">
    <source>
        <dbReference type="Proteomes" id="UP000292118"/>
    </source>
</evidence>